<evidence type="ECO:0000313" key="2">
    <source>
        <dbReference type="EMBL" id="KAJ1100105.1"/>
    </source>
</evidence>
<sequence length="114" mass="12282">MQHDKVAPPAVSEGSTRCIASTYVPIGMKHHEGDDNELGTTAGQPPVDESKALEDRNIALKWKVQDSKKIYIHNYFTSGVGEEKEGEPATPMDDPTPQAVAILPSLILEPDTGA</sequence>
<accession>A0AAV7MBE3</accession>
<proteinExistence type="predicted"/>
<dbReference type="EMBL" id="JANPWB010000014">
    <property type="protein sequence ID" value="KAJ1100105.1"/>
    <property type="molecule type" value="Genomic_DNA"/>
</dbReference>
<evidence type="ECO:0000313" key="3">
    <source>
        <dbReference type="Proteomes" id="UP001066276"/>
    </source>
</evidence>
<gene>
    <name evidence="2" type="ORF">NDU88_005194</name>
</gene>
<feature type="region of interest" description="Disordered" evidence="1">
    <location>
        <begin position="28"/>
        <end position="49"/>
    </location>
</feature>
<dbReference type="AlphaFoldDB" id="A0AAV7MBE3"/>
<organism evidence="2 3">
    <name type="scientific">Pleurodeles waltl</name>
    <name type="common">Iberian ribbed newt</name>
    <dbReference type="NCBI Taxonomy" id="8319"/>
    <lineage>
        <taxon>Eukaryota</taxon>
        <taxon>Metazoa</taxon>
        <taxon>Chordata</taxon>
        <taxon>Craniata</taxon>
        <taxon>Vertebrata</taxon>
        <taxon>Euteleostomi</taxon>
        <taxon>Amphibia</taxon>
        <taxon>Batrachia</taxon>
        <taxon>Caudata</taxon>
        <taxon>Salamandroidea</taxon>
        <taxon>Salamandridae</taxon>
        <taxon>Pleurodelinae</taxon>
        <taxon>Pleurodeles</taxon>
    </lineage>
</organism>
<keyword evidence="3" id="KW-1185">Reference proteome</keyword>
<protein>
    <submittedName>
        <fullName evidence="2">Uncharacterized protein</fullName>
    </submittedName>
</protein>
<name>A0AAV7MBE3_PLEWA</name>
<evidence type="ECO:0000256" key="1">
    <source>
        <dbReference type="SAM" id="MobiDB-lite"/>
    </source>
</evidence>
<reference evidence="2" key="1">
    <citation type="journal article" date="2022" name="bioRxiv">
        <title>Sequencing and chromosome-scale assembly of the giantPleurodeles waltlgenome.</title>
        <authorList>
            <person name="Brown T."/>
            <person name="Elewa A."/>
            <person name="Iarovenko S."/>
            <person name="Subramanian E."/>
            <person name="Araus A.J."/>
            <person name="Petzold A."/>
            <person name="Susuki M."/>
            <person name="Suzuki K.-i.T."/>
            <person name="Hayashi T."/>
            <person name="Toyoda A."/>
            <person name="Oliveira C."/>
            <person name="Osipova E."/>
            <person name="Leigh N.D."/>
            <person name="Simon A."/>
            <person name="Yun M.H."/>
        </authorList>
    </citation>
    <scope>NUCLEOTIDE SEQUENCE</scope>
    <source>
        <strain evidence="2">20211129_DDA</strain>
        <tissue evidence="2">Liver</tissue>
    </source>
</reference>
<comment type="caution">
    <text evidence="2">The sequence shown here is derived from an EMBL/GenBank/DDBJ whole genome shotgun (WGS) entry which is preliminary data.</text>
</comment>
<dbReference type="Proteomes" id="UP001066276">
    <property type="component" value="Chromosome 10"/>
</dbReference>